<feature type="compositionally biased region" description="Basic and acidic residues" evidence="1">
    <location>
        <begin position="149"/>
        <end position="164"/>
    </location>
</feature>
<feature type="compositionally biased region" description="Polar residues" evidence="1">
    <location>
        <begin position="260"/>
        <end position="269"/>
    </location>
</feature>
<protein>
    <submittedName>
        <fullName evidence="2">Uncharacterized protein</fullName>
    </submittedName>
</protein>
<feature type="compositionally biased region" description="Basic residues" evidence="1">
    <location>
        <begin position="238"/>
        <end position="253"/>
    </location>
</feature>
<name>A0A9X0AN67_9HELO</name>
<keyword evidence="3" id="KW-1185">Reference proteome</keyword>
<evidence type="ECO:0000313" key="2">
    <source>
        <dbReference type="EMBL" id="KAJ8065423.1"/>
    </source>
</evidence>
<dbReference type="EMBL" id="JAPEIS010000006">
    <property type="protein sequence ID" value="KAJ8065423.1"/>
    <property type="molecule type" value="Genomic_DNA"/>
</dbReference>
<dbReference type="Proteomes" id="UP001152300">
    <property type="component" value="Unassembled WGS sequence"/>
</dbReference>
<gene>
    <name evidence="2" type="ORF">OCU04_006110</name>
</gene>
<accession>A0A9X0AN67</accession>
<comment type="caution">
    <text evidence="2">The sequence shown here is derived from an EMBL/GenBank/DDBJ whole genome shotgun (WGS) entry which is preliminary data.</text>
</comment>
<dbReference type="AlphaFoldDB" id="A0A9X0AN67"/>
<reference evidence="2" key="1">
    <citation type="submission" date="2022-11" db="EMBL/GenBank/DDBJ databases">
        <title>Genome Resource of Sclerotinia nivalis Strain SnTB1, a Plant Pathogen Isolated from American Ginseng.</title>
        <authorList>
            <person name="Fan S."/>
        </authorList>
    </citation>
    <scope>NUCLEOTIDE SEQUENCE</scope>
    <source>
        <strain evidence="2">SnTB1</strain>
    </source>
</reference>
<evidence type="ECO:0000256" key="1">
    <source>
        <dbReference type="SAM" id="MobiDB-lite"/>
    </source>
</evidence>
<evidence type="ECO:0000313" key="3">
    <source>
        <dbReference type="Proteomes" id="UP001152300"/>
    </source>
</evidence>
<organism evidence="2 3">
    <name type="scientific">Sclerotinia nivalis</name>
    <dbReference type="NCBI Taxonomy" id="352851"/>
    <lineage>
        <taxon>Eukaryota</taxon>
        <taxon>Fungi</taxon>
        <taxon>Dikarya</taxon>
        <taxon>Ascomycota</taxon>
        <taxon>Pezizomycotina</taxon>
        <taxon>Leotiomycetes</taxon>
        <taxon>Helotiales</taxon>
        <taxon>Sclerotiniaceae</taxon>
        <taxon>Sclerotinia</taxon>
    </lineage>
</organism>
<feature type="region of interest" description="Disordered" evidence="1">
    <location>
        <begin position="135"/>
        <end position="269"/>
    </location>
</feature>
<sequence length="269" mass="30446">MSDQKVTVASAKELTSEDKVKLMKWLVQTDPVLEFVSGIVAKCREDSAFQRFIRLSKKKQKPTTSRKWVVKFYKRIWNEGNLVGATPQQMEFRRMIETCEIRRRGANIRDIEIKNLLKPKGRKLWVPNTIDTSEYAEGSEIDGGEGGNEGDRVDRDDKDNRSGEDNGNDGTQREDIGEEQTGNKVENSAEVEKESQSIEGHSPKTKKHRCRSSGVSNENSGDEPMESAGSGMDVTPKKISKGVKERTRKKRRRRDETDSGVINSPQRKS</sequence>
<proteinExistence type="predicted"/>
<dbReference type="OrthoDB" id="3557247at2759"/>